<feature type="compositionally biased region" description="Basic and acidic residues" evidence="9">
    <location>
        <begin position="1034"/>
        <end position="1047"/>
    </location>
</feature>
<keyword evidence="13" id="KW-1185">Reference proteome</keyword>
<feature type="compositionally biased region" description="Polar residues" evidence="9">
    <location>
        <begin position="803"/>
        <end position="812"/>
    </location>
</feature>
<dbReference type="EMBL" id="CAJHNJ030000006">
    <property type="protein sequence ID" value="CAG9101206.1"/>
    <property type="molecule type" value="Genomic_DNA"/>
</dbReference>
<evidence type="ECO:0000256" key="9">
    <source>
        <dbReference type="SAM" id="MobiDB-lite"/>
    </source>
</evidence>
<dbReference type="GO" id="GO:0003677">
    <property type="term" value="F:DNA binding"/>
    <property type="evidence" value="ECO:0007669"/>
    <property type="project" value="UniProtKB-KW"/>
</dbReference>
<feature type="compositionally biased region" description="Basic and acidic residues" evidence="9">
    <location>
        <begin position="182"/>
        <end position="254"/>
    </location>
</feature>
<gene>
    <name evidence="12" type="ORF">PLXY2_LOCUS2576</name>
</gene>
<feature type="region of interest" description="Disordered" evidence="9">
    <location>
        <begin position="83"/>
        <end position="102"/>
    </location>
</feature>
<feature type="compositionally biased region" description="Polar residues" evidence="9">
    <location>
        <begin position="776"/>
        <end position="795"/>
    </location>
</feature>
<feature type="compositionally biased region" description="Acidic residues" evidence="9">
    <location>
        <begin position="1778"/>
        <end position="1813"/>
    </location>
</feature>
<dbReference type="GO" id="GO:0016887">
    <property type="term" value="F:ATP hydrolysis activity"/>
    <property type="evidence" value="ECO:0007669"/>
    <property type="project" value="InterPro"/>
</dbReference>
<feature type="compositionally biased region" description="Basic and acidic residues" evidence="9">
    <location>
        <begin position="553"/>
        <end position="573"/>
    </location>
</feature>
<dbReference type="GO" id="GO:0005634">
    <property type="term" value="C:nucleus"/>
    <property type="evidence" value="ECO:0007669"/>
    <property type="project" value="UniProtKB-SubCell"/>
</dbReference>
<evidence type="ECO:0000259" key="10">
    <source>
        <dbReference type="PROSITE" id="PS51192"/>
    </source>
</evidence>
<feature type="compositionally biased region" description="Basic and acidic residues" evidence="9">
    <location>
        <begin position="261"/>
        <end position="288"/>
    </location>
</feature>
<keyword evidence="6" id="KW-0067">ATP-binding</keyword>
<feature type="compositionally biased region" description="Basic and acidic residues" evidence="9">
    <location>
        <begin position="715"/>
        <end position="724"/>
    </location>
</feature>
<feature type="domain" description="Helicase ATP-binding" evidence="10">
    <location>
        <begin position="1410"/>
        <end position="1541"/>
    </location>
</feature>
<feature type="region of interest" description="Disordered" evidence="9">
    <location>
        <begin position="1637"/>
        <end position="1674"/>
    </location>
</feature>
<keyword evidence="3" id="KW-0547">Nucleotide-binding</keyword>
<dbReference type="Pfam" id="PF00176">
    <property type="entry name" value="SNF2-rel_dom"/>
    <property type="match status" value="2"/>
</dbReference>
<dbReference type="SMART" id="SM00490">
    <property type="entry name" value="HELICc"/>
    <property type="match status" value="1"/>
</dbReference>
<dbReference type="PROSITE" id="PS51194">
    <property type="entry name" value="HELICASE_CTER"/>
    <property type="match status" value="1"/>
</dbReference>
<dbReference type="Proteomes" id="UP000653454">
    <property type="component" value="Unassembled WGS sequence"/>
</dbReference>
<feature type="compositionally biased region" description="Basic and acidic residues" evidence="9">
    <location>
        <begin position="1851"/>
        <end position="1860"/>
    </location>
</feature>
<dbReference type="InterPro" id="IPR038718">
    <property type="entry name" value="SNF2-like_sf"/>
</dbReference>
<dbReference type="SMART" id="SM00487">
    <property type="entry name" value="DEXDc"/>
    <property type="match status" value="1"/>
</dbReference>
<evidence type="ECO:0000259" key="11">
    <source>
        <dbReference type="PROSITE" id="PS51194"/>
    </source>
</evidence>
<feature type="compositionally biased region" description="Basic residues" evidence="9">
    <location>
        <begin position="1818"/>
        <end position="1841"/>
    </location>
</feature>
<dbReference type="PANTHER" id="PTHR45797">
    <property type="entry name" value="RAD54-LIKE"/>
    <property type="match status" value="1"/>
</dbReference>
<dbReference type="InterPro" id="IPR014001">
    <property type="entry name" value="Helicase_ATP-bd"/>
</dbReference>
<reference evidence="12" key="1">
    <citation type="submission" date="2020-11" db="EMBL/GenBank/DDBJ databases">
        <authorList>
            <person name="Whiteford S."/>
        </authorList>
    </citation>
    <scope>NUCLEOTIDE SEQUENCE</scope>
</reference>
<organism evidence="12 13">
    <name type="scientific">Plutella xylostella</name>
    <name type="common">Diamondback moth</name>
    <name type="synonym">Plutella maculipennis</name>
    <dbReference type="NCBI Taxonomy" id="51655"/>
    <lineage>
        <taxon>Eukaryota</taxon>
        <taxon>Metazoa</taxon>
        <taxon>Ecdysozoa</taxon>
        <taxon>Arthropoda</taxon>
        <taxon>Hexapoda</taxon>
        <taxon>Insecta</taxon>
        <taxon>Pterygota</taxon>
        <taxon>Neoptera</taxon>
        <taxon>Endopterygota</taxon>
        <taxon>Lepidoptera</taxon>
        <taxon>Glossata</taxon>
        <taxon>Ditrysia</taxon>
        <taxon>Yponomeutoidea</taxon>
        <taxon>Plutellidae</taxon>
        <taxon>Plutella</taxon>
    </lineage>
</organism>
<dbReference type="Pfam" id="PF00271">
    <property type="entry name" value="Helicase_C"/>
    <property type="match status" value="1"/>
</dbReference>
<feature type="region of interest" description="Disordered" evidence="9">
    <location>
        <begin position="182"/>
        <end position="380"/>
    </location>
</feature>
<evidence type="ECO:0000313" key="13">
    <source>
        <dbReference type="Proteomes" id="UP000653454"/>
    </source>
</evidence>
<dbReference type="GO" id="GO:0004386">
    <property type="term" value="F:helicase activity"/>
    <property type="evidence" value="ECO:0007669"/>
    <property type="project" value="UniProtKB-KW"/>
</dbReference>
<keyword evidence="8" id="KW-0539">Nucleus</keyword>
<feature type="compositionally biased region" description="Basic and acidic residues" evidence="9">
    <location>
        <begin position="508"/>
        <end position="529"/>
    </location>
</feature>
<evidence type="ECO:0000256" key="8">
    <source>
        <dbReference type="ARBA" id="ARBA00023242"/>
    </source>
</evidence>
<protein>
    <submittedName>
        <fullName evidence="12">(diamondback moth) hypothetical protein</fullName>
    </submittedName>
</protein>
<dbReference type="Gene3D" id="3.40.50.10810">
    <property type="entry name" value="Tandem AAA-ATPase domain"/>
    <property type="match status" value="2"/>
</dbReference>
<dbReference type="InterPro" id="IPR001650">
    <property type="entry name" value="Helicase_C-like"/>
</dbReference>
<feature type="compositionally biased region" description="Low complexity" evidence="9">
    <location>
        <begin position="865"/>
        <end position="874"/>
    </location>
</feature>
<feature type="compositionally biased region" description="Basic and acidic residues" evidence="9">
    <location>
        <begin position="758"/>
        <end position="771"/>
    </location>
</feature>
<evidence type="ECO:0000256" key="5">
    <source>
        <dbReference type="ARBA" id="ARBA00022806"/>
    </source>
</evidence>
<proteinExistence type="inferred from homology"/>
<evidence type="ECO:0000256" key="3">
    <source>
        <dbReference type="ARBA" id="ARBA00022741"/>
    </source>
</evidence>
<feature type="compositionally biased region" description="Polar residues" evidence="9">
    <location>
        <begin position="333"/>
        <end position="350"/>
    </location>
</feature>
<dbReference type="InterPro" id="IPR044574">
    <property type="entry name" value="ARIP4-like"/>
</dbReference>
<keyword evidence="5" id="KW-0347">Helicase</keyword>
<dbReference type="PANTHER" id="PTHR45797:SF3">
    <property type="entry name" value="TRANSCRIPTIONAL REGULATOR ATRX HOMOLOG"/>
    <property type="match status" value="1"/>
</dbReference>
<feature type="domain" description="Helicase C-terminal" evidence="11">
    <location>
        <begin position="1894"/>
        <end position="2072"/>
    </location>
</feature>
<name>A0A8S4DFY8_PLUXY</name>
<dbReference type="CDD" id="cd18793">
    <property type="entry name" value="SF2_C_SNF"/>
    <property type="match status" value="1"/>
</dbReference>
<comment type="caution">
    <text evidence="12">The sequence shown here is derived from an EMBL/GenBank/DDBJ whole genome shotgun (WGS) entry which is preliminary data.</text>
</comment>
<feature type="compositionally biased region" description="Basic and acidic residues" evidence="9">
    <location>
        <begin position="613"/>
        <end position="636"/>
    </location>
</feature>
<feature type="region of interest" description="Disordered" evidence="9">
    <location>
        <begin position="1772"/>
        <end position="1860"/>
    </location>
</feature>
<evidence type="ECO:0000256" key="1">
    <source>
        <dbReference type="ARBA" id="ARBA00004123"/>
    </source>
</evidence>
<dbReference type="SUPFAM" id="SSF52540">
    <property type="entry name" value="P-loop containing nucleoside triphosphate hydrolases"/>
    <property type="match status" value="2"/>
</dbReference>
<evidence type="ECO:0000256" key="7">
    <source>
        <dbReference type="ARBA" id="ARBA00023125"/>
    </source>
</evidence>
<sequence>MSGEVPVCDVLLEAAEYLCKLGGNLKIRSENLKEKRITKDKLRNTHAVQKAADKLLLICELSKKSLSNVELGVKKILSVCGVSANSQPSTSSTSSPKKPDNHHYHIIKYGSRRLKIKQKVNFQHYESVKVFAKRLPAEMQEKYPVYYDCKMYRLRKKRAMNKKDEDASDVDIHVKKDHLGYEKDSERCTDSENKVVSSEKDEESLEKTSSNDRKTFENIALHTEDDEKVKGKAKEDKLHKNSESSIKSKDKSVECESISSDEDRQVSSEVVDKGEKEDSKAKDVEGTAHSDSNLSEGEDKSTQSQSLKKTDETVKADSNIQPKKLKRIRFADNCSSSDDNTPLKKQTTDINPEPVSDRKISASPELTSENSNMSNESNKDKPLLKCIDLTKLLKPEVAKKIQAIEKSNMSKKNKNAQKFYRSDEAILDDKKYWEEKRKEVCAFKPKQFIISVTKLPEFSEDFLSKHNIKRIIQNEKVLVEIGGVKGNELEQIPVKDKNEAFNEDIDSDAVKESNKKEKSNKMLKPDINKAKNALLDDSDSDKLDQSSSSKPTADTDKIKHALLHDSDSDKNNEGDTEVIHNNTEKLVGDEKSTDKDNVDSKQNELQQESSGPIDKDECDKADKLEETNGNSKDDSANVKTSLLRDSSDDEPKTPSNKGKHIEASTPPSKRKRIMESMKAKRMLMTYSSSSDTEDEQLRNALKEIKDSLLEGSSDEQSKSIIERMRAKRKKPTSSSSDDDKLDEKIKKVKSKKKRKVMKKEVTKEESSHSGQDEDNSTISQVDGNMDENSNSSSKMGRSKVKPNASSSQNSDTQETDKDIDGLTNLKTLAPRRRKDSSSTSREERPRTRGARLPKAPAIAEDVMLDANSNSSAEESAGEDAEELPPVTVTGLNGSGAMEHLAKDDLLDESDASSSQNKSSEDNKKEDDDESADEENVKSKRRKAPAISSDSEGGSKKDPGVKLSDFEDSGAESSEPGKRGKRKKKGSDSDASAGSDDVGKKKRRRIKHVDDTDASGSESETEGQKRGRKNIRKVMGKDQLEEATKKAAREERERVARIAERQRLYNNLQFDESGKPDEVVLDKVVLDFDPETKEPLIQVDPGLVKKLKPHQANGIKFMWDACFESAKRSKKDKGSGCILAHCMGLGKTLQVVSLTHTLLVHGKLTGVKRVLVVCPLSTVLNWVNEFNMWLKHANADYDVDVYELSRFKQNSERAFQLQQWLDNGGVCVLGYEMFRNLSADNSKKYRKKMLQTFQRSLSTFQLQQWLDNGGVCVLGYEMFRNLSADNSKKYRKKMLQTFQRSLSTFQLQQWLDNGGVCVLGYEMFRNLSADNSKKYRKKMLQTFQRSLSTFQLQQWLDNGGVCVLGYEMFRNLSADNSKKYRKKMLQTFQRSLSTFQLQQWLDNGGVCVLGYEMFRNLSADNSKKYRKKMLQTFQRSLSTFQLQQWLDNGGVCVLGYEMFRNLSADNSKKYRKKMLQTFQRSLVDPGPDLVVCDEGHLLKNEKTSLSQSMNRVKTLRRIVLTGTPLQNNLKEYYCMVQFVKPNLLGKYNEYLNRFVNPITNGQYTDSTDHDIRIMKRRSHVLHKMLDGAVQRRDYGVLAPFLPPKHEYVLFITLTDIQTKLYQHYLDNYSRRVSVACPRGTRPRRASPLPAAAARGSPTYRPSCTSTTSTTTRGDHGVLAPSLPPRHEAHRHTDQAVPALPRQLLAEPPPCRRGTRLTDIQTKLYQHYLDNYSRRPLPGKSSGFLFPDFQSLQRIWTHPLVLKYNSERYEIMQQKKRDKEEEEDSEGSLADFIDDESTPPESTTEESSDDLSDASDDSRKKSKKKKASKKSKRDSKANTRRATRANPVELDPAEEKALSDIEEVKNENPTEWWIKLVNDEELDDLRNSHKLLLLFEILRQCEAIGDKLLVFSQSLYSLDLIEHFLGKIDEATQEARIDEKLGNHVGSWSPGVDYFRLDGSTSCENRSIWCKNFNREDNPRARLFLISTRAGGLGINLVAANRVVIFDVSWNPSHDVQSIFRVYRFGQKKPCYIYRFLAMGTMEEKIYERQVTKQAISKRVIDEQQIDRHYAENDLAELYKFEPRPPEPREIPPLPKDRLFAEMLKDHETQIYKYHEHDSLLENKEEETLTEEERKAAWEDFENEKTRPPPAPFPNMWPMHANGMSAGLMAQQQQQLAYAALAAMLRKDMPNINDNQIRDMLPLIYQANPALMQKMSEIYKYAQPGMANPMMGPFMNAVAGGAGMGGSSGLQYEPPWQRQQQQQNQLRLQQLMQQQNSMGAKYYAGGLGSRDPVAMAMQQARAREIMLGESTGRPRGRPPLARPPPAPADVVNLDSD</sequence>
<keyword evidence="4" id="KW-0378">Hydrolase</keyword>
<feature type="compositionally biased region" description="Basic and acidic residues" evidence="9">
    <location>
        <begin position="695"/>
        <end position="708"/>
    </location>
</feature>
<feature type="region of interest" description="Disordered" evidence="9">
    <location>
        <begin position="2305"/>
        <end position="2334"/>
    </location>
</feature>
<dbReference type="GO" id="GO:0005524">
    <property type="term" value="F:ATP binding"/>
    <property type="evidence" value="ECO:0007669"/>
    <property type="project" value="UniProtKB-KW"/>
</dbReference>
<evidence type="ECO:0000256" key="2">
    <source>
        <dbReference type="ARBA" id="ARBA00007025"/>
    </source>
</evidence>
<dbReference type="PROSITE" id="PS51192">
    <property type="entry name" value="HELICASE_ATP_BIND_1"/>
    <property type="match status" value="1"/>
</dbReference>
<dbReference type="Gene3D" id="3.40.50.300">
    <property type="entry name" value="P-loop containing nucleotide triphosphate hydrolases"/>
    <property type="match status" value="1"/>
</dbReference>
<feature type="compositionally biased region" description="Basic and acidic residues" evidence="9">
    <location>
        <begin position="582"/>
        <end position="602"/>
    </location>
</feature>
<keyword evidence="7" id="KW-0238">DNA-binding</keyword>
<accession>A0A8S4DFY8</accession>
<comment type="subcellular location">
    <subcellularLocation>
        <location evidence="1">Nucleus</location>
    </subcellularLocation>
</comment>
<feature type="compositionally biased region" description="Basic residues" evidence="9">
    <location>
        <begin position="746"/>
        <end position="757"/>
    </location>
</feature>
<comment type="similarity">
    <text evidence="2">Belongs to the SNF2/RAD54 helicase family.</text>
</comment>
<feature type="region of interest" description="Disordered" evidence="9">
    <location>
        <begin position="503"/>
        <end position="1047"/>
    </location>
</feature>
<dbReference type="InterPro" id="IPR049730">
    <property type="entry name" value="SNF2/RAD54-like_C"/>
</dbReference>
<dbReference type="InterPro" id="IPR027417">
    <property type="entry name" value="P-loop_NTPase"/>
</dbReference>
<evidence type="ECO:0000256" key="6">
    <source>
        <dbReference type="ARBA" id="ARBA00022840"/>
    </source>
</evidence>
<evidence type="ECO:0000313" key="12">
    <source>
        <dbReference type="EMBL" id="CAG9101206.1"/>
    </source>
</evidence>
<evidence type="ECO:0000256" key="4">
    <source>
        <dbReference type="ARBA" id="ARBA00022801"/>
    </source>
</evidence>
<dbReference type="InterPro" id="IPR000330">
    <property type="entry name" value="SNF2_N"/>
</dbReference>
<feature type="compositionally biased region" description="Low complexity" evidence="9">
    <location>
        <begin position="1644"/>
        <end position="1670"/>
    </location>
</feature>